<dbReference type="EMBL" id="BART01007150">
    <property type="protein sequence ID" value="GAG54420.1"/>
    <property type="molecule type" value="Genomic_DNA"/>
</dbReference>
<organism evidence="2">
    <name type="scientific">marine sediment metagenome</name>
    <dbReference type="NCBI Taxonomy" id="412755"/>
    <lineage>
        <taxon>unclassified sequences</taxon>
        <taxon>metagenomes</taxon>
        <taxon>ecological metagenomes</taxon>
    </lineage>
</organism>
<dbReference type="AlphaFoldDB" id="X0YF10"/>
<evidence type="ECO:0000313" key="2">
    <source>
        <dbReference type="EMBL" id="GAG54420.1"/>
    </source>
</evidence>
<keyword evidence="1" id="KW-0472">Membrane</keyword>
<feature type="transmembrane region" description="Helical" evidence="1">
    <location>
        <begin position="12"/>
        <end position="33"/>
    </location>
</feature>
<reference evidence="2" key="1">
    <citation type="journal article" date="2014" name="Front. Microbiol.">
        <title>High frequency of phylogenetically diverse reductive dehalogenase-homologous genes in deep subseafloor sedimentary metagenomes.</title>
        <authorList>
            <person name="Kawai M."/>
            <person name="Futagami T."/>
            <person name="Toyoda A."/>
            <person name="Takaki Y."/>
            <person name="Nishi S."/>
            <person name="Hori S."/>
            <person name="Arai W."/>
            <person name="Tsubouchi T."/>
            <person name="Morono Y."/>
            <person name="Uchiyama I."/>
            <person name="Ito T."/>
            <person name="Fujiyama A."/>
            <person name="Inagaki F."/>
            <person name="Takami H."/>
        </authorList>
    </citation>
    <scope>NUCLEOTIDE SEQUENCE</scope>
    <source>
        <strain evidence="2">Expedition CK06-06</strain>
    </source>
</reference>
<sequence>MWYSLIKRTIDLVGAAILLIIFSPVILITVILVKLTSPGPIFADTPKELVKREV</sequence>
<gene>
    <name evidence="2" type="ORF">S01H4_16319</name>
</gene>
<feature type="non-terminal residue" evidence="2">
    <location>
        <position position="54"/>
    </location>
</feature>
<name>X0YF10_9ZZZZ</name>
<accession>X0YF10</accession>
<proteinExistence type="predicted"/>
<protein>
    <submittedName>
        <fullName evidence="2">Uncharacterized protein</fullName>
    </submittedName>
</protein>
<keyword evidence="1" id="KW-1133">Transmembrane helix</keyword>
<keyword evidence="1" id="KW-0812">Transmembrane</keyword>
<comment type="caution">
    <text evidence="2">The sequence shown here is derived from an EMBL/GenBank/DDBJ whole genome shotgun (WGS) entry which is preliminary data.</text>
</comment>
<evidence type="ECO:0000256" key="1">
    <source>
        <dbReference type="SAM" id="Phobius"/>
    </source>
</evidence>